<feature type="transmembrane region" description="Helical" evidence="2">
    <location>
        <begin position="108"/>
        <end position="132"/>
    </location>
</feature>
<keyword evidence="2" id="KW-1133">Transmembrane helix</keyword>
<dbReference type="EMBL" id="JAUTIX010000001">
    <property type="protein sequence ID" value="MDP0396774.1"/>
    <property type="molecule type" value="Genomic_DNA"/>
</dbReference>
<evidence type="ECO:0000256" key="1">
    <source>
        <dbReference type="SAM" id="MobiDB-lite"/>
    </source>
</evidence>
<comment type="caution">
    <text evidence="3">The sequence shown here is derived from an EMBL/GenBank/DDBJ whole genome shotgun (WGS) entry which is preliminary data.</text>
</comment>
<sequence>MTGPQQGPQQGGWPGPVWPGPGPQPPSWPGPPPAPKPERGPRPDDVTLSVQLWIFVIIASVVARVAEAFSVRGSTELRRAYDEARKTEGFNLDKSPGLETFEKFDTTLFVMALVITALVAIGVAVLVYLNWLGQSWTRVALQLVAGFVVMLGIWAFQTDQATVAVPSILAAVAVVGAVIAGNSREALAYFKPGTAA</sequence>
<evidence type="ECO:0000313" key="4">
    <source>
        <dbReference type="Proteomes" id="UP001178281"/>
    </source>
</evidence>
<feature type="transmembrane region" description="Helical" evidence="2">
    <location>
        <begin position="139"/>
        <end position="157"/>
    </location>
</feature>
<keyword evidence="2" id="KW-0472">Membrane</keyword>
<accession>A0AA90SFN1</accession>
<feature type="compositionally biased region" description="Pro residues" evidence="1">
    <location>
        <begin position="16"/>
        <end position="35"/>
    </location>
</feature>
<evidence type="ECO:0000256" key="2">
    <source>
        <dbReference type="SAM" id="Phobius"/>
    </source>
</evidence>
<dbReference type="AlphaFoldDB" id="A0AA90SFN1"/>
<feature type="transmembrane region" description="Helical" evidence="2">
    <location>
        <begin position="163"/>
        <end position="181"/>
    </location>
</feature>
<dbReference type="Proteomes" id="UP001178281">
    <property type="component" value="Unassembled WGS sequence"/>
</dbReference>
<name>A0AA90SFN1_9ACTN</name>
<keyword evidence="2" id="KW-0812">Transmembrane</keyword>
<feature type="region of interest" description="Disordered" evidence="1">
    <location>
        <begin position="1"/>
        <end position="42"/>
    </location>
</feature>
<gene>
    <name evidence="3" type="ORF">Q7X28_02430</name>
</gene>
<proteinExistence type="predicted"/>
<organism evidence="3 4">
    <name type="scientific">Tsukamurella strandjordii</name>
    <dbReference type="NCBI Taxonomy" id="147577"/>
    <lineage>
        <taxon>Bacteria</taxon>
        <taxon>Bacillati</taxon>
        <taxon>Actinomycetota</taxon>
        <taxon>Actinomycetes</taxon>
        <taxon>Mycobacteriales</taxon>
        <taxon>Tsukamurellaceae</taxon>
        <taxon>Tsukamurella</taxon>
    </lineage>
</organism>
<keyword evidence="4" id="KW-1185">Reference proteome</keyword>
<dbReference type="RefSeq" id="WP_220656619.1">
    <property type="nucleotide sequence ID" value="NZ_BAAAII010000002.1"/>
</dbReference>
<evidence type="ECO:0000313" key="3">
    <source>
        <dbReference type="EMBL" id="MDP0396774.1"/>
    </source>
</evidence>
<protein>
    <submittedName>
        <fullName evidence="3">Uncharacterized protein</fullName>
    </submittedName>
</protein>
<feature type="transmembrane region" description="Helical" evidence="2">
    <location>
        <begin position="46"/>
        <end position="66"/>
    </location>
</feature>
<reference evidence="3" key="1">
    <citation type="submission" date="2023-08" db="EMBL/GenBank/DDBJ databases">
        <title>The draft genome of Tsukamurella strandjordii strain 050030.</title>
        <authorList>
            <person name="Zhao F."/>
            <person name="Feng Y."/>
            <person name="Zong Z."/>
        </authorList>
    </citation>
    <scope>NUCLEOTIDE SEQUENCE</scope>
    <source>
        <strain evidence="3">050030</strain>
    </source>
</reference>